<proteinExistence type="predicted"/>
<comment type="caution">
    <text evidence="1">The sequence shown here is derived from an EMBL/GenBank/DDBJ whole genome shotgun (WGS) entry which is preliminary data.</text>
</comment>
<gene>
    <name evidence="1" type="ORF">AMELA_G00215650</name>
</gene>
<sequence>MRFSFSPRFEAYKCFICWPGFVCTSDTNVFLCNRKICIVPCVLLRLRVKTQVGSHVHRSSRVARRTTIPRSL</sequence>
<dbReference type="Proteomes" id="UP000593565">
    <property type="component" value="Unassembled WGS sequence"/>
</dbReference>
<evidence type="ECO:0000313" key="1">
    <source>
        <dbReference type="EMBL" id="KAF4076490.1"/>
    </source>
</evidence>
<dbReference type="EMBL" id="JAAGNN010000019">
    <property type="protein sequence ID" value="KAF4076490.1"/>
    <property type="molecule type" value="Genomic_DNA"/>
</dbReference>
<evidence type="ECO:0000313" key="2">
    <source>
        <dbReference type="Proteomes" id="UP000593565"/>
    </source>
</evidence>
<organism evidence="1 2">
    <name type="scientific">Ameiurus melas</name>
    <name type="common">Black bullhead</name>
    <name type="synonym">Silurus melas</name>
    <dbReference type="NCBI Taxonomy" id="219545"/>
    <lineage>
        <taxon>Eukaryota</taxon>
        <taxon>Metazoa</taxon>
        <taxon>Chordata</taxon>
        <taxon>Craniata</taxon>
        <taxon>Vertebrata</taxon>
        <taxon>Euteleostomi</taxon>
        <taxon>Actinopterygii</taxon>
        <taxon>Neopterygii</taxon>
        <taxon>Teleostei</taxon>
        <taxon>Ostariophysi</taxon>
        <taxon>Siluriformes</taxon>
        <taxon>Ictaluridae</taxon>
        <taxon>Ameiurus</taxon>
    </lineage>
</organism>
<name>A0A7J6A122_AMEME</name>
<reference evidence="1 2" key="1">
    <citation type="submission" date="2020-02" db="EMBL/GenBank/DDBJ databases">
        <title>A chromosome-scale genome assembly of the black bullhead catfish (Ameiurus melas).</title>
        <authorList>
            <person name="Wen M."/>
            <person name="Zham M."/>
            <person name="Cabau C."/>
            <person name="Klopp C."/>
            <person name="Donnadieu C."/>
            <person name="Roques C."/>
            <person name="Bouchez O."/>
            <person name="Lampietro C."/>
            <person name="Jouanno E."/>
            <person name="Herpin A."/>
            <person name="Louis A."/>
            <person name="Berthelot C."/>
            <person name="Parey E."/>
            <person name="Roest-Crollius H."/>
            <person name="Braasch I."/>
            <person name="Postlethwait J."/>
            <person name="Robinson-Rechavi M."/>
            <person name="Echchiki A."/>
            <person name="Begum T."/>
            <person name="Montfort J."/>
            <person name="Schartl M."/>
            <person name="Bobe J."/>
            <person name="Guiguen Y."/>
        </authorList>
    </citation>
    <scope>NUCLEOTIDE SEQUENCE [LARGE SCALE GENOMIC DNA]</scope>
    <source>
        <strain evidence="1">M_S1</strain>
        <tissue evidence="1">Blood</tissue>
    </source>
</reference>
<keyword evidence="2" id="KW-1185">Reference proteome</keyword>
<protein>
    <submittedName>
        <fullName evidence="1">Uncharacterized protein</fullName>
    </submittedName>
</protein>
<accession>A0A7J6A122</accession>
<dbReference type="AlphaFoldDB" id="A0A7J6A122"/>